<feature type="domain" description="Peptidoglycan beta-N-acetylmuramidase NamZ N-terminal" evidence="2">
    <location>
        <begin position="55"/>
        <end position="252"/>
    </location>
</feature>
<evidence type="ECO:0000313" key="4">
    <source>
        <dbReference type="EMBL" id="SKC23433.1"/>
    </source>
</evidence>
<dbReference type="AlphaFoldDB" id="A0A1T5HRW3"/>
<dbReference type="InterPro" id="IPR008302">
    <property type="entry name" value="NamZ"/>
</dbReference>
<name>A0A1T5HRW3_9BACT</name>
<dbReference type="InterPro" id="IPR048503">
    <property type="entry name" value="NamZ_C"/>
</dbReference>
<evidence type="ECO:0000259" key="3">
    <source>
        <dbReference type="Pfam" id="PF20732"/>
    </source>
</evidence>
<dbReference type="OrthoDB" id="9801061at2"/>
<proteinExistence type="predicted"/>
<gene>
    <name evidence="4" type="ORF">SAMN03080601_02707</name>
</gene>
<sequence length="398" mass="44845">MRFSRLFLFQLPVLLLMVVLSACPASGNPDVFAGPLKTGADRIHEWLPMVKNQKVGLLVNHTAVTGNVHLVDTLLSLGVDVDRIFVPEHGFRGDADAGELIDDGVDAATGIPIVSLYSETRKPTPEQMAGLDVVIFDIQDVGVRFYTYISSMHYMMEACAEAGIPLIVLDRPNPNGDYFDGPVLQHGFTSFVGVHPIPLVHGLTVGELALMINGQRWLKDSMQCHLTVVEAVNYTKDMQYSVMMPPSPNLPNDLSIRLYPSLCFFEATNVSIGRGTYFPFQVIGYPEPKYGEFTFTPVSIKGMATSPPQQDKKCFGVDLRELEPWEQRFTLKYYMDFLRISGNSPDFTSRRRWFNLLAGNDTLLKQIESGMSEEEIRASWKEEHEAFERMRKPYLLYK</sequence>
<organism evidence="4 5">
    <name type="scientific">Alkalitalea saponilacus</name>
    <dbReference type="NCBI Taxonomy" id="889453"/>
    <lineage>
        <taxon>Bacteria</taxon>
        <taxon>Pseudomonadati</taxon>
        <taxon>Bacteroidota</taxon>
        <taxon>Bacteroidia</taxon>
        <taxon>Marinilabiliales</taxon>
        <taxon>Marinilabiliaceae</taxon>
        <taxon>Alkalitalea</taxon>
    </lineage>
</organism>
<accession>A0A1T5HRW3</accession>
<keyword evidence="5" id="KW-1185">Reference proteome</keyword>
<dbReference type="Gene3D" id="3.90.1150.140">
    <property type="match status" value="1"/>
</dbReference>
<dbReference type="PROSITE" id="PS51257">
    <property type="entry name" value="PROKAR_LIPOPROTEIN"/>
    <property type="match status" value="1"/>
</dbReference>
<protein>
    <submittedName>
        <fullName evidence="4">Uncharacterized conserved protein YbbC, DUF1343 family</fullName>
    </submittedName>
</protein>
<dbReference type="RefSeq" id="WP_079558409.1">
    <property type="nucleotide sequence ID" value="NZ_CP021904.1"/>
</dbReference>
<dbReference type="EMBL" id="FUYV01000017">
    <property type="protein sequence ID" value="SKC23433.1"/>
    <property type="molecule type" value="Genomic_DNA"/>
</dbReference>
<feature type="chain" id="PRO_5013318659" evidence="1">
    <location>
        <begin position="28"/>
        <end position="398"/>
    </location>
</feature>
<dbReference type="PANTHER" id="PTHR42915">
    <property type="entry name" value="HYPOTHETICAL 460 KDA PROTEIN IN FEUA-SIGW INTERGENIC REGION [PRECURSOR]"/>
    <property type="match status" value="1"/>
</dbReference>
<dbReference type="GO" id="GO:0033922">
    <property type="term" value="F:peptidoglycan beta-N-acetylmuramidase activity"/>
    <property type="evidence" value="ECO:0007669"/>
    <property type="project" value="InterPro"/>
</dbReference>
<evidence type="ECO:0000259" key="2">
    <source>
        <dbReference type="Pfam" id="PF07075"/>
    </source>
</evidence>
<dbReference type="InterPro" id="IPR048502">
    <property type="entry name" value="NamZ_N"/>
</dbReference>
<dbReference type="Pfam" id="PF20732">
    <property type="entry name" value="NamZ_C"/>
    <property type="match status" value="1"/>
</dbReference>
<dbReference type="PANTHER" id="PTHR42915:SF1">
    <property type="entry name" value="PEPTIDOGLYCAN BETA-N-ACETYLMURAMIDASE NAMZ"/>
    <property type="match status" value="1"/>
</dbReference>
<dbReference type="Proteomes" id="UP000191055">
    <property type="component" value="Unassembled WGS sequence"/>
</dbReference>
<dbReference type="Gene3D" id="3.40.50.12170">
    <property type="entry name" value="Uncharacterised protein PF07075, DUF1343"/>
    <property type="match status" value="1"/>
</dbReference>
<evidence type="ECO:0000256" key="1">
    <source>
        <dbReference type="SAM" id="SignalP"/>
    </source>
</evidence>
<dbReference type="Pfam" id="PF07075">
    <property type="entry name" value="NamZ_N"/>
    <property type="match status" value="1"/>
</dbReference>
<keyword evidence="1" id="KW-0732">Signal</keyword>
<evidence type="ECO:0000313" key="5">
    <source>
        <dbReference type="Proteomes" id="UP000191055"/>
    </source>
</evidence>
<dbReference type="STRING" id="889453.SAMN03080601_02707"/>
<feature type="domain" description="Peptidoglycan beta-N-acetylmuramidase NamZ C-terminal" evidence="3">
    <location>
        <begin position="258"/>
        <end position="397"/>
    </location>
</feature>
<feature type="signal peptide" evidence="1">
    <location>
        <begin position="1"/>
        <end position="27"/>
    </location>
</feature>
<reference evidence="4 5" key="1">
    <citation type="submission" date="2017-02" db="EMBL/GenBank/DDBJ databases">
        <authorList>
            <person name="Peterson S.W."/>
        </authorList>
    </citation>
    <scope>NUCLEOTIDE SEQUENCE [LARGE SCALE GENOMIC DNA]</scope>
    <source>
        <strain evidence="4 5">DSM 24412</strain>
    </source>
</reference>
<dbReference type="PIRSF" id="PIRSF016719">
    <property type="entry name" value="UCP016719"/>
    <property type="match status" value="1"/>
</dbReference>
<dbReference type="KEGG" id="asx:CDL62_13345"/>